<sequence length="224" mass="25455">MKTKMLNWIKIAALFCIVACIADFIILFVLGNYYPGYSQLKNTMSSLAASVSPVSNVLSLWWVVLGFVFIFFGFHFKKAFDHPNKNVKIASWLIILYGLGEGIGSGLFKADITAGKMTNSFLIHDFVGGVGIVAALLLPLFMRKIVSLKNNSLFNSFSWIVFTVGCITIMLFTIRFSSEENSLIRLYRGLWQRLFLLNFYVYLITISVIIYNNQRRVSFHNAKK</sequence>
<protein>
    <recommendedName>
        <fullName evidence="4">DUF998 domain-containing protein</fullName>
    </recommendedName>
</protein>
<keyword evidence="1" id="KW-0812">Transmembrane</keyword>
<dbReference type="InterPro" id="IPR009339">
    <property type="entry name" value="DUF998"/>
</dbReference>
<feature type="transmembrane region" description="Helical" evidence="1">
    <location>
        <begin position="194"/>
        <end position="211"/>
    </location>
</feature>
<name>A0A6J4GXM5_9FLAO</name>
<feature type="transmembrane region" description="Helical" evidence="1">
    <location>
        <begin position="12"/>
        <end position="34"/>
    </location>
</feature>
<organism evidence="2 3">
    <name type="scientific">Flavobacterium bizetiae</name>
    <dbReference type="NCBI Taxonomy" id="2704140"/>
    <lineage>
        <taxon>Bacteria</taxon>
        <taxon>Pseudomonadati</taxon>
        <taxon>Bacteroidota</taxon>
        <taxon>Flavobacteriia</taxon>
        <taxon>Flavobacteriales</taxon>
        <taxon>Flavobacteriaceae</taxon>
        <taxon>Flavobacterium</taxon>
    </lineage>
</organism>
<evidence type="ECO:0000313" key="2">
    <source>
        <dbReference type="EMBL" id="CAA9202907.1"/>
    </source>
</evidence>
<feature type="transmembrane region" description="Helical" evidence="1">
    <location>
        <begin position="54"/>
        <end position="77"/>
    </location>
</feature>
<feature type="transmembrane region" description="Helical" evidence="1">
    <location>
        <begin position="153"/>
        <end position="174"/>
    </location>
</feature>
<accession>A0A6J4GXM5</accession>
<dbReference type="Pfam" id="PF06197">
    <property type="entry name" value="DUF998"/>
    <property type="match status" value="1"/>
</dbReference>
<evidence type="ECO:0000256" key="1">
    <source>
        <dbReference type="SAM" id="Phobius"/>
    </source>
</evidence>
<proteinExistence type="predicted"/>
<dbReference type="Proteomes" id="UP000479938">
    <property type="component" value="Unassembled WGS sequence"/>
</dbReference>
<dbReference type="EMBL" id="CADCSU010000164">
    <property type="protein sequence ID" value="CAA9202907.1"/>
    <property type="molecule type" value="Genomic_DNA"/>
</dbReference>
<evidence type="ECO:0000313" key="3">
    <source>
        <dbReference type="Proteomes" id="UP000479938"/>
    </source>
</evidence>
<reference evidence="2 3" key="1">
    <citation type="submission" date="2020-02" db="EMBL/GenBank/DDBJ databases">
        <authorList>
            <person name="Criscuolo A."/>
        </authorList>
    </citation>
    <scope>NUCLEOTIDE SEQUENCE [LARGE SCALE GENOMIC DNA]</scope>
    <source>
        <strain evidence="2">CIP105534</strain>
    </source>
</reference>
<evidence type="ECO:0008006" key="4">
    <source>
        <dbReference type="Google" id="ProtNLM"/>
    </source>
</evidence>
<dbReference type="AlphaFoldDB" id="A0A6J4GXM5"/>
<keyword evidence="1" id="KW-0472">Membrane</keyword>
<feature type="transmembrane region" description="Helical" evidence="1">
    <location>
        <begin position="120"/>
        <end position="141"/>
    </location>
</feature>
<dbReference type="RefSeq" id="WP_173972817.1">
    <property type="nucleotide sequence ID" value="NZ_CADCSU010000164.1"/>
</dbReference>
<gene>
    <name evidence="2" type="ORF">FLA105534_04309</name>
</gene>
<keyword evidence="3" id="KW-1185">Reference proteome</keyword>
<keyword evidence="1" id="KW-1133">Transmembrane helix</keyword>
<feature type="transmembrane region" description="Helical" evidence="1">
    <location>
        <begin position="89"/>
        <end position="108"/>
    </location>
</feature>